<keyword evidence="2 4" id="KW-0863">Zinc-finger</keyword>
<dbReference type="PROSITE" id="PS50199">
    <property type="entry name" value="ZF_RANBP2_2"/>
    <property type="match status" value="1"/>
</dbReference>
<dbReference type="Gene3D" id="3.30.420.40">
    <property type="match status" value="1"/>
</dbReference>
<evidence type="ECO:0000256" key="1">
    <source>
        <dbReference type="ARBA" id="ARBA00022723"/>
    </source>
</evidence>
<proteinExistence type="predicted"/>
<dbReference type="SUPFAM" id="SSF53067">
    <property type="entry name" value="Actin-like ATPase domain"/>
    <property type="match status" value="1"/>
</dbReference>
<protein>
    <recommendedName>
        <fullName evidence="7">RanBP2-type domain-containing protein</fullName>
    </recommendedName>
</protein>
<keyword evidence="1" id="KW-0479">Metal-binding</keyword>
<feature type="region of interest" description="Disordered" evidence="5">
    <location>
        <begin position="88"/>
        <end position="154"/>
    </location>
</feature>
<dbReference type="InterPro" id="IPR001876">
    <property type="entry name" value="Znf_RanBP2"/>
</dbReference>
<feature type="domain" description="RanBP2-type" evidence="7">
    <location>
        <begin position="212"/>
        <end position="242"/>
    </location>
</feature>
<keyword evidence="6" id="KW-0812">Transmembrane</keyword>
<evidence type="ECO:0000256" key="5">
    <source>
        <dbReference type="SAM" id="MobiDB-lite"/>
    </source>
</evidence>
<feature type="compositionally biased region" description="Acidic residues" evidence="5">
    <location>
        <begin position="139"/>
        <end position="150"/>
    </location>
</feature>
<feature type="transmembrane region" description="Helical" evidence="6">
    <location>
        <begin position="651"/>
        <end position="672"/>
    </location>
</feature>
<evidence type="ECO:0000259" key="7">
    <source>
        <dbReference type="PROSITE" id="PS50199"/>
    </source>
</evidence>
<accession>X6P021</accession>
<keyword evidence="6" id="KW-1133">Transmembrane helix</keyword>
<evidence type="ECO:0000256" key="4">
    <source>
        <dbReference type="PROSITE-ProRule" id="PRU00322"/>
    </source>
</evidence>
<dbReference type="Proteomes" id="UP000023152">
    <property type="component" value="Unassembled WGS sequence"/>
</dbReference>
<dbReference type="PANTHER" id="PTHR14187">
    <property type="entry name" value="ALPHA KINASE/ELONGATION FACTOR 2 KINASE"/>
    <property type="match status" value="1"/>
</dbReference>
<keyword evidence="6" id="KW-0472">Membrane</keyword>
<evidence type="ECO:0000313" key="9">
    <source>
        <dbReference type="Proteomes" id="UP000023152"/>
    </source>
</evidence>
<feature type="compositionally biased region" description="Basic and acidic residues" evidence="5">
    <location>
        <begin position="88"/>
        <end position="106"/>
    </location>
</feature>
<evidence type="ECO:0000313" key="8">
    <source>
        <dbReference type="EMBL" id="ETO31419.1"/>
    </source>
</evidence>
<reference evidence="8 9" key="1">
    <citation type="journal article" date="2013" name="Curr. Biol.">
        <title>The Genome of the Foraminiferan Reticulomyxa filosa.</title>
        <authorList>
            <person name="Glockner G."/>
            <person name="Hulsmann N."/>
            <person name="Schleicher M."/>
            <person name="Noegel A.A."/>
            <person name="Eichinger L."/>
            <person name="Gallinger C."/>
            <person name="Pawlowski J."/>
            <person name="Sierra R."/>
            <person name="Euteneuer U."/>
            <person name="Pillet L."/>
            <person name="Moustafa A."/>
            <person name="Platzer M."/>
            <person name="Groth M."/>
            <person name="Szafranski K."/>
            <person name="Schliwa M."/>
        </authorList>
    </citation>
    <scope>NUCLEOTIDE SEQUENCE [LARGE SCALE GENOMIC DNA]</scope>
</reference>
<keyword evidence="9" id="KW-1185">Reference proteome</keyword>
<sequence length="673" mass="77542">MSDSWDQQTLSEFDWTKASWTPSTQDNSEKKQKAKSSGTKLKKKKEADTKKMTCVCVCVTIEIESWTQGEDIFSNVFFDKEMESALEKEKKRGESSTSSKAKEKPVTSKASSSNDEWGWDTKWAAPPKGWTFESFNETKEEEEEEEEEDTTGWKTSAFTWNSINTSSASEWTKPTLNKDDEAVAETNEWLTGLNIGDKEKKTQNWDCDQNWDWGWPWQCTKCQTINKSSYAQCIDCRTYKPSDNKTSEELSCFVCFCLYISTIPWCKSGDFKCIVAIDFGTDGTAMALSVNNSDKVYRITDWNTNGICDKNDQKDKTKTAILFDEHNRVLAFGNEAVNMFRRFIYIYYIYITYIMNSHLCIVCDTFVSNKGTQSRTPTRQEQMVIVPTVQDESLWYYGLVNENQKEKVNVKNTLQAVNKSSLSSEVVFVGALQYCKQIVNNYLTKNNLEVDEKHVQWIITVPAIWSDQSKGLMMDWAQKANLYHPSIDNQLVIAFEPECASMSILTELQHNREAHTSELKSGDCYLMLDLGAGTADMVCHEIVGPFEVRELIPPSGGPWGSSYIDTRFEQMLQQIFGCQLIDEFKITHPDVYVELLRGFEDSKRRFFARQRKVEKHSIPVPFQFDDFVTSKATQDIEVLVSNCSFNAQTQFFHLFFFFFFVCVVLFSLLFFFF</sequence>
<keyword evidence="3" id="KW-0862">Zinc</keyword>
<dbReference type="EMBL" id="ASPP01004946">
    <property type="protein sequence ID" value="ETO31419.1"/>
    <property type="molecule type" value="Genomic_DNA"/>
</dbReference>
<evidence type="ECO:0000256" key="3">
    <source>
        <dbReference type="ARBA" id="ARBA00022833"/>
    </source>
</evidence>
<evidence type="ECO:0000256" key="6">
    <source>
        <dbReference type="SAM" id="Phobius"/>
    </source>
</evidence>
<evidence type="ECO:0000256" key="2">
    <source>
        <dbReference type="ARBA" id="ARBA00022771"/>
    </source>
</evidence>
<name>X6P021_RETFI</name>
<dbReference type="InterPro" id="IPR043129">
    <property type="entry name" value="ATPase_NBD"/>
</dbReference>
<dbReference type="PROSITE" id="PS01358">
    <property type="entry name" value="ZF_RANBP2_1"/>
    <property type="match status" value="1"/>
</dbReference>
<dbReference type="AlphaFoldDB" id="X6P021"/>
<dbReference type="PANTHER" id="PTHR14187:SF5">
    <property type="entry name" value="HEAT SHOCK 70 KDA PROTEIN 12A"/>
    <property type="match status" value="1"/>
</dbReference>
<dbReference type="GO" id="GO:0008270">
    <property type="term" value="F:zinc ion binding"/>
    <property type="evidence" value="ECO:0007669"/>
    <property type="project" value="UniProtKB-KW"/>
</dbReference>
<feature type="region of interest" description="Disordered" evidence="5">
    <location>
        <begin position="16"/>
        <end position="50"/>
    </location>
</feature>
<gene>
    <name evidence="8" type="ORF">RFI_05700</name>
</gene>
<comment type="caution">
    <text evidence="8">The sequence shown here is derived from an EMBL/GenBank/DDBJ whole genome shotgun (WGS) entry which is preliminary data.</text>
</comment>
<organism evidence="8 9">
    <name type="scientific">Reticulomyxa filosa</name>
    <dbReference type="NCBI Taxonomy" id="46433"/>
    <lineage>
        <taxon>Eukaryota</taxon>
        <taxon>Sar</taxon>
        <taxon>Rhizaria</taxon>
        <taxon>Retaria</taxon>
        <taxon>Foraminifera</taxon>
        <taxon>Monothalamids</taxon>
        <taxon>Reticulomyxidae</taxon>
        <taxon>Reticulomyxa</taxon>
    </lineage>
</organism>
<dbReference type="OrthoDB" id="2963168at2759"/>